<dbReference type="SUPFAM" id="SSF51905">
    <property type="entry name" value="FAD/NAD(P)-binding domain"/>
    <property type="match status" value="1"/>
</dbReference>
<accession>A0ABT4LF58</accession>
<evidence type="ECO:0000256" key="1">
    <source>
        <dbReference type="ARBA" id="ARBA00023002"/>
    </source>
</evidence>
<dbReference type="Proteomes" id="UP001069802">
    <property type="component" value="Unassembled WGS sequence"/>
</dbReference>
<dbReference type="InterPro" id="IPR006076">
    <property type="entry name" value="FAD-dep_OxRdtase"/>
</dbReference>
<keyword evidence="1" id="KW-0560">Oxidoreductase</keyword>
<gene>
    <name evidence="3" type="ORF">O4H49_03030</name>
</gene>
<organism evidence="3 4">
    <name type="scientific">Kiloniella laminariae</name>
    <dbReference type="NCBI Taxonomy" id="454162"/>
    <lineage>
        <taxon>Bacteria</taxon>
        <taxon>Pseudomonadati</taxon>
        <taxon>Pseudomonadota</taxon>
        <taxon>Alphaproteobacteria</taxon>
        <taxon>Rhodospirillales</taxon>
        <taxon>Kiloniellaceae</taxon>
        <taxon>Kiloniella</taxon>
    </lineage>
</organism>
<keyword evidence="4" id="KW-1185">Reference proteome</keyword>
<dbReference type="Gene3D" id="3.50.50.60">
    <property type="entry name" value="FAD/NAD(P)-binding domain"/>
    <property type="match status" value="1"/>
</dbReference>
<comment type="caution">
    <text evidence="3">The sequence shown here is derived from an EMBL/GenBank/DDBJ whole genome shotgun (WGS) entry which is preliminary data.</text>
</comment>
<dbReference type="InterPro" id="IPR036188">
    <property type="entry name" value="FAD/NAD-bd_sf"/>
</dbReference>
<evidence type="ECO:0000313" key="3">
    <source>
        <dbReference type="EMBL" id="MCZ4279737.1"/>
    </source>
</evidence>
<proteinExistence type="predicted"/>
<dbReference type="RefSeq" id="WP_269421934.1">
    <property type="nucleotide sequence ID" value="NZ_JAPWGY010000001.1"/>
</dbReference>
<evidence type="ECO:0000259" key="2">
    <source>
        <dbReference type="Pfam" id="PF01266"/>
    </source>
</evidence>
<dbReference type="PANTHER" id="PTHR13847:SF281">
    <property type="entry name" value="FAD DEPENDENT OXIDOREDUCTASE DOMAIN-CONTAINING PROTEIN"/>
    <property type="match status" value="1"/>
</dbReference>
<feature type="domain" description="FAD dependent oxidoreductase" evidence="2">
    <location>
        <begin position="48"/>
        <end position="412"/>
    </location>
</feature>
<dbReference type="Pfam" id="PF01266">
    <property type="entry name" value="DAO"/>
    <property type="match status" value="1"/>
</dbReference>
<protein>
    <submittedName>
        <fullName evidence="3">FAD-binding oxidoreductase</fullName>
    </submittedName>
</protein>
<name>A0ABT4LF58_9PROT</name>
<evidence type="ECO:0000313" key="4">
    <source>
        <dbReference type="Proteomes" id="UP001069802"/>
    </source>
</evidence>
<dbReference type="PANTHER" id="PTHR13847">
    <property type="entry name" value="SARCOSINE DEHYDROGENASE-RELATED"/>
    <property type="match status" value="1"/>
</dbReference>
<dbReference type="Gene3D" id="3.30.9.10">
    <property type="entry name" value="D-Amino Acid Oxidase, subunit A, domain 2"/>
    <property type="match status" value="1"/>
</dbReference>
<dbReference type="EMBL" id="JAPWGY010000001">
    <property type="protein sequence ID" value="MCZ4279737.1"/>
    <property type="molecule type" value="Genomic_DNA"/>
</dbReference>
<reference evidence="3" key="1">
    <citation type="submission" date="2022-12" db="EMBL/GenBank/DDBJ databases">
        <title>Bacterial isolates from different developmental stages of Nematostella vectensis.</title>
        <authorList>
            <person name="Fraune S."/>
        </authorList>
    </citation>
    <scope>NUCLEOTIDE SEQUENCE</scope>
    <source>
        <strain evidence="3">G21630-S1</strain>
    </source>
</reference>
<sequence>MTQPRVHGNQTKTYTAKRLPRHNGLAAWRDILPPLKAAAPLEQDITADFAVVGAGFAGLSAARRLGQLNPGAKIVVLEAGALAEGAAGRNSGFMIDLPHDLASDDYAGQGEQGDREMIRLNRQAIDFAREAVAEYGINPAYFDPVGKVNGAASPAGVAHNAAYAGHLARLGEPAEVLDARDMADMTGSSYYLSGLYTPGTVMLQPAGYIQQLAQGVRQKATIYENSPVTSFARLGPDWQINCPQGKVTTPKIVLSVNGHLESFGFVPGRLMHIFLFAAMTPDLDTAVLKTLGGRSRWGITPADPMGTTLRRIDSAQGGNRIITRSCAIFAPDMQTSPRELATAQKVLHRKFAARFPNLSGLKMDYSWAGHLCLSKNKVSVMRELEENVFAACCQNGLGTTRGTLTGMGAAELASGQTSDITRAFATQAVPEKLPPQPFSSIGATAYLRWKEWRAGKE</sequence>